<keyword evidence="6" id="KW-0472">Membrane</keyword>
<feature type="compositionally biased region" description="Basic and acidic residues" evidence="10">
    <location>
        <begin position="243"/>
        <end position="260"/>
    </location>
</feature>
<evidence type="ECO:0000256" key="1">
    <source>
        <dbReference type="ARBA" id="ARBA00004606"/>
    </source>
</evidence>
<keyword evidence="7 9" id="KW-1015">Disulfide bond</keyword>
<keyword evidence="4" id="KW-0735">Signal-anchor</keyword>
<dbReference type="InterPro" id="IPR007110">
    <property type="entry name" value="Ig-like_dom"/>
</dbReference>
<dbReference type="Pfam" id="PF04089">
    <property type="entry name" value="BRICHOS"/>
    <property type="match status" value="1"/>
</dbReference>
<dbReference type="SMART" id="SM00409">
    <property type="entry name" value="IG"/>
    <property type="match status" value="3"/>
</dbReference>
<dbReference type="InterPro" id="IPR003599">
    <property type="entry name" value="Ig_sub"/>
</dbReference>
<feature type="domain" description="BRICHOS" evidence="14">
    <location>
        <begin position="75"/>
        <end position="168"/>
    </location>
</feature>
<feature type="disulfide bond" evidence="9">
    <location>
        <begin position="667"/>
        <end position="731"/>
    </location>
</feature>
<evidence type="ECO:0000256" key="11">
    <source>
        <dbReference type="SAM" id="SignalP"/>
    </source>
</evidence>
<dbReference type="Pfam" id="PF07679">
    <property type="entry name" value="I-set"/>
    <property type="match status" value="1"/>
</dbReference>
<dbReference type="Gene3D" id="3.30.390.150">
    <property type="match status" value="1"/>
</dbReference>
<dbReference type="InterPro" id="IPR013098">
    <property type="entry name" value="Ig_I-set"/>
</dbReference>
<evidence type="ECO:0000256" key="10">
    <source>
        <dbReference type="SAM" id="MobiDB-lite"/>
    </source>
</evidence>
<feature type="domain" description="SRCR" evidence="12">
    <location>
        <begin position="643"/>
        <end position="742"/>
    </location>
</feature>
<comment type="subcellular location">
    <subcellularLocation>
        <location evidence="1">Membrane</location>
        <topology evidence="1">Single-pass type II membrane protein</topology>
    </subcellularLocation>
</comment>
<organism evidence="15 16">
    <name type="scientific">Porites evermanni</name>
    <dbReference type="NCBI Taxonomy" id="104178"/>
    <lineage>
        <taxon>Eukaryota</taxon>
        <taxon>Metazoa</taxon>
        <taxon>Cnidaria</taxon>
        <taxon>Anthozoa</taxon>
        <taxon>Hexacorallia</taxon>
        <taxon>Scleractinia</taxon>
        <taxon>Fungiina</taxon>
        <taxon>Poritidae</taxon>
        <taxon>Porites</taxon>
    </lineage>
</organism>
<comment type="caution">
    <text evidence="15">The sequence shown here is derived from an EMBL/GenBank/DDBJ whole genome shotgun (WGS) entry which is preliminary data.</text>
</comment>
<evidence type="ECO:0000256" key="4">
    <source>
        <dbReference type="ARBA" id="ARBA00022968"/>
    </source>
</evidence>
<feature type="domain" description="Ig-like" evidence="13">
    <location>
        <begin position="464"/>
        <end position="549"/>
    </location>
</feature>
<dbReference type="Pfam" id="PF13927">
    <property type="entry name" value="Ig_3"/>
    <property type="match status" value="2"/>
</dbReference>
<feature type="compositionally biased region" description="Pro residues" evidence="10">
    <location>
        <begin position="296"/>
        <end position="305"/>
    </location>
</feature>
<feature type="non-terminal residue" evidence="15">
    <location>
        <position position="1"/>
    </location>
</feature>
<dbReference type="PRINTS" id="PR00258">
    <property type="entry name" value="SPERACTRCPTR"/>
</dbReference>
<dbReference type="CDD" id="cd00096">
    <property type="entry name" value="Ig"/>
    <property type="match status" value="1"/>
</dbReference>
<dbReference type="Gene3D" id="2.60.40.10">
    <property type="entry name" value="Immunoglobulins"/>
    <property type="match status" value="3"/>
</dbReference>
<evidence type="ECO:0000259" key="13">
    <source>
        <dbReference type="PROSITE" id="PS50835"/>
    </source>
</evidence>
<evidence type="ECO:0000259" key="14">
    <source>
        <dbReference type="PROSITE" id="PS50869"/>
    </source>
</evidence>
<name>A0ABN8SJE7_9CNID</name>
<feature type="signal peptide" evidence="11">
    <location>
        <begin position="1"/>
        <end position="18"/>
    </location>
</feature>
<dbReference type="InterPro" id="IPR007084">
    <property type="entry name" value="BRICHOS_dom"/>
</dbReference>
<dbReference type="Proteomes" id="UP001159427">
    <property type="component" value="Unassembled WGS sequence"/>
</dbReference>
<dbReference type="InterPro" id="IPR013783">
    <property type="entry name" value="Ig-like_fold"/>
</dbReference>
<keyword evidence="16" id="KW-1185">Reference proteome</keyword>
<dbReference type="SMART" id="SM00202">
    <property type="entry name" value="SR"/>
    <property type="match status" value="1"/>
</dbReference>
<dbReference type="InterPro" id="IPR036179">
    <property type="entry name" value="Ig-like_dom_sf"/>
</dbReference>
<dbReference type="SUPFAM" id="SSF48726">
    <property type="entry name" value="Immunoglobulin"/>
    <property type="match status" value="3"/>
</dbReference>
<keyword evidence="3 11" id="KW-0732">Signal</keyword>
<evidence type="ECO:0000256" key="3">
    <source>
        <dbReference type="ARBA" id="ARBA00022729"/>
    </source>
</evidence>
<evidence type="ECO:0000256" key="9">
    <source>
        <dbReference type="PROSITE-ProRule" id="PRU00196"/>
    </source>
</evidence>
<dbReference type="InterPro" id="IPR036772">
    <property type="entry name" value="SRCR-like_dom_sf"/>
</dbReference>
<feature type="disulfide bond" evidence="9">
    <location>
        <begin position="711"/>
        <end position="721"/>
    </location>
</feature>
<keyword evidence="2" id="KW-0812">Transmembrane</keyword>
<dbReference type="PROSITE" id="PS50835">
    <property type="entry name" value="IG_LIKE"/>
    <property type="match status" value="3"/>
</dbReference>
<evidence type="ECO:0000256" key="2">
    <source>
        <dbReference type="ARBA" id="ARBA00022692"/>
    </source>
</evidence>
<dbReference type="Pfam" id="PF00530">
    <property type="entry name" value="SRCR"/>
    <property type="match status" value="1"/>
</dbReference>
<evidence type="ECO:0000313" key="15">
    <source>
        <dbReference type="EMBL" id="CAH3191034.1"/>
    </source>
</evidence>
<evidence type="ECO:0000256" key="6">
    <source>
        <dbReference type="ARBA" id="ARBA00023136"/>
    </source>
</evidence>
<proteinExistence type="predicted"/>
<dbReference type="PANTHER" id="PTHR45080">
    <property type="entry name" value="CONTACTIN 5"/>
    <property type="match status" value="1"/>
</dbReference>
<feature type="region of interest" description="Disordered" evidence="10">
    <location>
        <begin position="229"/>
        <end position="270"/>
    </location>
</feature>
<dbReference type="InterPro" id="IPR050958">
    <property type="entry name" value="Cell_Adh-Cytoskel_Orgn"/>
</dbReference>
<accession>A0ABN8SJE7</accession>
<evidence type="ECO:0000256" key="8">
    <source>
        <dbReference type="ARBA" id="ARBA00023170"/>
    </source>
</evidence>
<dbReference type="PROSITE" id="PS50287">
    <property type="entry name" value="SRCR_2"/>
    <property type="match status" value="1"/>
</dbReference>
<keyword evidence="5" id="KW-1133">Transmembrane helix</keyword>
<feature type="disulfide bond" evidence="9">
    <location>
        <begin position="680"/>
        <end position="741"/>
    </location>
</feature>
<feature type="domain" description="Ig-like" evidence="13">
    <location>
        <begin position="376"/>
        <end position="461"/>
    </location>
</feature>
<sequence>QFKVLILSFAVFVVVASGATVYKSGEDEKKVSEYKVKVKDGDKDLDETIKIDTKEETELFHIASNGDTNPDAHERVGGGKVDVVYDFKQNMAMHRMSNQKACFLSDSTDNLPKLADLKKLIEKQLNQDSSEAETQGKTEYAVVGTVNDRSFLSDEMAAMCAKLPIYRIKQRNLPVQPYEVEVANMATQKQLMPSISSIVSVLSIVFCFVGFLRVEVELNEQKRRINTLENVAESKPQPSSEADLIKPKTQDLELQAPERQRNKRQLNSMNATRKINKLLSDLKPHICQSKGVACSPGPPGPPGPSGPRGEKGVRGRRGQRGRPGNKGDQGIIGSPGKSGKQGIMGPFGPPGEAGPKGQKGDTGLKGEPGINSISAPTVDVYPARLTVNESESASFECSVTGNPTPTVVWINVNNQSEISQAAISQGIMRVQNLKGSDAGLYKCSATNILGQAHAVGQLVVNARPIITLDPGPFYAVEGSNVTLPVCHVTGHPTPVVTWSKSFGQLPQGRVQSNNSVIKLLSVRKGDSDNYLCTATNLLGSVVKRTVLVVVPMPRFIVKPPTKLVASLSQRLTLNCSATGDPQPVISWRKQGSKLPVGRSQQTKGALVITHLRKEDAGNYICVGTSVGLPNLEAVTVVEIQRRVRLVNGRTSNGRVEVYYNGTWGTVCDDSWDIKDANVVCRELGFSRAKSALSGARYGQGSEPTWMDDVNCNGAEASLFDCSHNGWGNENCGHSEDASVECL</sequence>
<dbReference type="Gene3D" id="3.10.250.10">
    <property type="entry name" value="SRCR-like domain"/>
    <property type="match status" value="1"/>
</dbReference>
<dbReference type="PANTHER" id="PTHR45080:SF8">
    <property type="entry name" value="IG-LIKE DOMAIN-CONTAINING PROTEIN"/>
    <property type="match status" value="1"/>
</dbReference>
<feature type="domain" description="Ig-like" evidence="13">
    <location>
        <begin position="553"/>
        <end position="635"/>
    </location>
</feature>
<feature type="chain" id="PRO_5046531959" evidence="11">
    <location>
        <begin position="19"/>
        <end position="742"/>
    </location>
</feature>
<dbReference type="InterPro" id="IPR003598">
    <property type="entry name" value="Ig_sub2"/>
</dbReference>
<dbReference type="SMART" id="SM01039">
    <property type="entry name" value="BRICHOS"/>
    <property type="match status" value="1"/>
</dbReference>
<evidence type="ECO:0000259" key="12">
    <source>
        <dbReference type="PROSITE" id="PS50287"/>
    </source>
</evidence>
<reference evidence="15 16" key="1">
    <citation type="submission" date="2022-05" db="EMBL/GenBank/DDBJ databases">
        <authorList>
            <consortium name="Genoscope - CEA"/>
            <person name="William W."/>
        </authorList>
    </citation>
    <scope>NUCLEOTIDE SEQUENCE [LARGE SCALE GENOMIC DNA]</scope>
</reference>
<dbReference type="InterPro" id="IPR008160">
    <property type="entry name" value="Collagen"/>
</dbReference>
<dbReference type="PROSITE" id="PS50869">
    <property type="entry name" value="BRICHOS"/>
    <property type="match status" value="1"/>
</dbReference>
<dbReference type="SMART" id="SM00408">
    <property type="entry name" value="IGc2"/>
    <property type="match status" value="3"/>
</dbReference>
<dbReference type="SUPFAM" id="SSF56487">
    <property type="entry name" value="SRCR-like"/>
    <property type="match status" value="1"/>
</dbReference>
<feature type="region of interest" description="Disordered" evidence="10">
    <location>
        <begin position="289"/>
        <end position="375"/>
    </location>
</feature>
<evidence type="ECO:0000313" key="16">
    <source>
        <dbReference type="Proteomes" id="UP001159427"/>
    </source>
</evidence>
<evidence type="ECO:0000256" key="5">
    <source>
        <dbReference type="ARBA" id="ARBA00022989"/>
    </source>
</evidence>
<dbReference type="InterPro" id="IPR001190">
    <property type="entry name" value="SRCR"/>
</dbReference>
<keyword evidence="8" id="KW-0675">Receptor</keyword>
<evidence type="ECO:0000256" key="7">
    <source>
        <dbReference type="ARBA" id="ARBA00023157"/>
    </source>
</evidence>
<dbReference type="PROSITE" id="PS00420">
    <property type="entry name" value="SRCR_1"/>
    <property type="match status" value="1"/>
</dbReference>
<gene>
    <name evidence="15" type="ORF">PEVE_00021192</name>
</gene>
<dbReference type="Pfam" id="PF01391">
    <property type="entry name" value="Collagen"/>
    <property type="match status" value="1"/>
</dbReference>
<dbReference type="EMBL" id="CALNXI010002837">
    <property type="protein sequence ID" value="CAH3191034.1"/>
    <property type="molecule type" value="Genomic_DNA"/>
</dbReference>
<protein>
    <submittedName>
        <fullName evidence="15">Uncharacterized protein</fullName>
    </submittedName>
</protein>